<organism evidence="2 3">
    <name type="scientific">Halalkalicoccus paucihalophilus</name>
    <dbReference type="NCBI Taxonomy" id="1008153"/>
    <lineage>
        <taxon>Archaea</taxon>
        <taxon>Methanobacteriati</taxon>
        <taxon>Methanobacteriota</taxon>
        <taxon>Stenosarchaea group</taxon>
        <taxon>Halobacteria</taxon>
        <taxon>Halobacteriales</taxon>
        <taxon>Halococcaceae</taxon>
        <taxon>Halalkalicoccus</taxon>
    </lineage>
</organism>
<comment type="caution">
    <text evidence="2">The sequence shown here is derived from an EMBL/GenBank/DDBJ whole genome shotgun (WGS) entry which is preliminary data.</text>
</comment>
<name>A0A151A968_9EURY</name>
<dbReference type="InterPro" id="IPR058273">
    <property type="entry name" value="DUF7967"/>
</dbReference>
<evidence type="ECO:0000259" key="1">
    <source>
        <dbReference type="Pfam" id="PF25921"/>
    </source>
</evidence>
<protein>
    <recommendedName>
        <fullName evidence="1">DUF7967 domain-containing protein</fullName>
    </recommendedName>
</protein>
<dbReference type="OrthoDB" id="197006at2157"/>
<dbReference type="AlphaFoldDB" id="A0A151A968"/>
<reference evidence="2 3" key="1">
    <citation type="submission" date="2016-02" db="EMBL/GenBank/DDBJ databases">
        <title>Genome sequence of Halalkalicoccus paucihalophilus DSM 24557.</title>
        <authorList>
            <person name="Poehlein A."/>
            <person name="Daniel R."/>
        </authorList>
    </citation>
    <scope>NUCLEOTIDE SEQUENCE [LARGE SCALE GENOMIC DNA]</scope>
    <source>
        <strain evidence="2 3">DSM 24557</strain>
    </source>
</reference>
<dbReference type="Pfam" id="PF25921">
    <property type="entry name" value="DUF7967"/>
    <property type="match status" value="1"/>
</dbReference>
<dbReference type="Proteomes" id="UP000075321">
    <property type="component" value="Unassembled WGS sequence"/>
</dbReference>
<gene>
    <name evidence="2" type="ORF">HAPAU_37170</name>
</gene>
<evidence type="ECO:0000313" key="2">
    <source>
        <dbReference type="EMBL" id="KYH24246.1"/>
    </source>
</evidence>
<keyword evidence="3" id="KW-1185">Reference proteome</keyword>
<dbReference type="EMBL" id="LTAZ01000015">
    <property type="protein sequence ID" value="KYH24246.1"/>
    <property type="molecule type" value="Genomic_DNA"/>
</dbReference>
<proteinExistence type="predicted"/>
<accession>A0A151A968</accession>
<dbReference type="RefSeq" id="WP_066385302.1">
    <property type="nucleotide sequence ID" value="NZ_LTAZ01000015.1"/>
</dbReference>
<sequence>MTENAAPVQVWLVERMFAEDKSNLIVLVYATTDGQRYTMKEHAITGISETRLTTAAVEVDPDDLDPVNDETLQNQYATEATRMANVHDPDDPI</sequence>
<evidence type="ECO:0000313" key="3">
    <source>
        <dbReference type="Proteomes" id="UP000075321"/>
    </source>
</evidence>
<dbReference type="PATRIC" id="fig|1008153.3.peg.3952"/>
<feature type="domain" description="DUF7967" evidence="1">
    <location>
        <begin position="7"/>
        <end position="93"/>
    </location>
</feature>